<keyword evidence="3" id="KW-1185">Reference proteome</keyword>
<organism evidence="2 3">
    <name type="scientific">Halalkalibacillus sediminis</name>
    <dbReference type="NCBI Taxonomy" id="2018042"/>
    <lineage>
        <taxon>Bacteria</taxon>
        <taxon>Bacillati</taxon>
        <taxon>Bacillota</taxon>
        <taxon>Bacilli</taxon>
        <taxon>Bacillales</taxon>
        <taxon>Bacillaceae</taxon>
        <taxon>Halalkalibacillus</taxon>
    </lineage>
</organism>
<keyword evidence="1" id="KW-0812">Transmembrane</keyword>
<proteinExistence type="predicted"/>
<reference evidence="2 3" key="1">
    <citation type="submission" date="2017-06" db="EMBL/GenBank/DDBJ databases">
        <title>the draft geome sequence of Illustriluteabacillus marina B3227.</title>
        <authorList>
            <person name="He R.-H."/>
            <person name="Du Z.-J."/>
        </authorList>
    </citation>
    <scope>NUCLEOTIDE SEQUENCE [LARGE SCALE GENOMIC DNA]</scope>
    <source>
        <strain evidence="2 3">B3227</strain>
    </source>
</reference>
<name>A0A2I0QU87_9BACI</name>
<keyword evidence="1" id="KW-0472">Membrane</keyword>
<dbReference type="OrthoDB" id="9792998at2"/>
<protein>
    <recommendedName>
        <fullName evidence="4">TM2 domain-containing protein</fullName>
    </recommendedName>
</protein>
<dbReference type="AlphaFoldDB" id="A0A2I0QU87"/>
<feature type="transmembrane region" description="Helical" evidence="1">
    <location>
        <begin position="36"/>
        <end position="61"/>
    </location>
</feature>
<accession>A0A2I0QU87</accession>
<comment type="caution">
    <text evidence="2">The sequence shown here is derived from an EMBL/GenBank/DDBJ whole genome shotgun (WGS) entry which is preliminary data.</text>
</comment>
<feature type="transmembrane region" description="Helical" evidence="1">
    <location>
        <begin position="6"/>
        <end position="24"/>
    </location>
</feature>
<evidence type="ECO:0000313" key="3">
    <source>
        <dbReference type="Proteomes" id="UP000243524"/>
    </source>
</evidence>
<evidence type="ECO:0000313" key="2">
    <source>
        <dbReference type="EMBL" id="PKR77886.1"/>
    </source>
</evidence>
<gene>
    <name evidence="2" type="ORF">CEY16_08125</name>
</gene>
<keyword evidence="1" id="KW-1133">Transmembrane helix</keyword>
<evidence type="ECO:0008006" key="4">
    <source>
        <dbReference type="Google" id="ProtNLM"/>
    </source>
</evidence>
<dbReference type="Proteomes" id="UP000243524">
    <property type="component" value="Unassembled WGS sequence"/>
</dbReference>
<dbReference type="EMBL" id="PJNH01000002">
    <property type="protein sequence ID" value="PKR77886.1"/>
    <property type="molecule type" value="Genomic_DNA"/>
</dbReference>
<dbReference type="RefSeq" id="WP_101331494.1">
    <property type="nucleotide sequence ID" value="NZ_PJNH01000002.1"/>
</dbReference>
<sequence>MGSGKSPGLAVVLSFFISGVGQIYNGQIMKGLITIGIQFINGLLMFVLIGFVTYFIVWVWAMYDAYKVAERINAEAGASSSF</sequence>
<evidence type="ECO:0000256" key="1">
    <source>
        <dbReference type="SAM" id="Phobius"/>
    </source>
</evidence>